<feature type="compositionally biased region" description="Gly residues" evidence="1">
    <location>
        <begin position="907"/>
        <end position="919"/>
    </location>
</feature>
<feature type="region of interest" description="Disordered" evidence="1">
    <location>
        <begin position="832"/>
        <end position="976"/>
    </location>
</feature>
<organism evidence="2 3">
    <name type="scientific">Rhodotorula mucilaginosa</name>
    <name type="common">Yeast</name>
    <name type="synonym">Rhodotorula rubra</name>
    <dbReference type="NCBI Taxonomy" id="5537"/>
    <lineage>
        <taxon>Eukaryota</taxon>
        <taxon>Fungi</taxon>
        <taxon>Dikarya</taxon>
        <taxon>Basidiomycota</taxon>
        <taxon>Pucciniomycotina</taxon>
        <taxon>Microbotryomycetes</taxon>
        <taxon>Sporidiobolales</taxon>
        <taxon>Sporidiobolaceae</taxon>
        <taxon>Rhodotorula</taxon>
    </lineage>
</organism>
<feature type="compositionally biased region" description="Polar residues" evidence="1">
    <location>
        <begin position="271"/>
        <end position="280"/>
    </location>
</feature>
<feature type="compositionally biased region" description="Polar residues" evidence="1">
    <location>
        <begin position="495"/>
        <end position="509"/>
    </location>
</feature>
<sequence length="1054" mass="111770">MVSKDWMNVGQSFATPPVASTSRATPNASYGSTKHRGAEQAHSAPRTTQARLFSLDKAPLVTPRASASAPRPTQKQATLDAFTSKASTARGKKPMRKSSLGPRERGAILGQDSPRRPVSSLARCDSARTKLQVYRDDEELVTEEAEEKPVIEKSNSWIKSILGRNDTPAEEGAPTPSRAPVSGSSSSSKGKSRSIGRDILSKPARRGPTIEFDRDMEAGLSYSQEMLGEQERRKRRRIEGSGPAQWGKLEMCDAEDHEGFGSPRRERKNRQFASRPSQSGRVAAHRGPVISVGSDSSDGGEAELEADRKPLVARSQRQLDPGPRRLVPPSPRAPSPRKRSRQTPPASPAWLAPPTPSPSSSGSSAGGSTAAALQAQLVPPRRESSDRLEERHESSSRPAKTTELAVLVPNSDPPEPSLEDLDSGPEPSTLDSSSGSNEIAAETTPRKALPPPANSAPITAKRRGDDSGFSEGGVLMTSDDAATPRPRPSAAAAAFNSTRLDLTGLPTSSPTVPPLRRTLRPNAEIAAADDDEEQVGTSAQLGRTASGVLMPPPPLPVSPQKRLTRLKKGAPSSRAASLADKEAAAAAAAVAPSVDDDRSPPETVLEETQYLLPDGRSGLGDDPILVTDSYPFLFAPVPRPNPAKGYTPIRFGDQDDARLPTPHAKESPLTHKVPLLQPTTSSPIRAPVEAQDARVGPVLPTVKAEKVVTSVPAMGRATAAAAGWASSVAPAWEGARPPSPNAPRQSRLGEFFTTVPSSQAHADGREDEDDETQLVEDSQQVATGMAAEETALLRAVMQLRPRMNEMRAAATTTRRPSGTGVATVTGDLDDIVEEEHDVEEQQIESPSKPITPIKARLPSRASPSPSPSAYVEDSDPEGDALASPFVAGVLRSTSTSPTKQGRRRRSFGGGGGGGGGGRLDGPASVPSYSPTKIKRAAVERQARQRLTTSAVAEEEEPAAEGAATNETQWESYWSYPSEPIAGPSGAGASAAPAEGVLDCSPRKLAELIAKVKALPPDLPPDWAVDENGELYRIDEDRWDPDQYPITESLLHVLE</sequence>
<feature type="compositionally biased region" description="Basic and acidic residues" evidence="1">
    <location>
        <begin position="652"/>
        <end position="669"/>
    </location>
</feature>
<comment type="caution">
    <text evidence="2">The sequence shown here is derived from an EMBL/GenBank/DDBJ whole genome shotgun (WGS) entry which is preliminary data.</text>
</comment>
<evidence type="ECO:0000256" key="1">
    <source>
        <dbReference type="SAM" id="MobiDB-lite"/>
    </source>
</evidence>
<keyword evidence="3" id="KW-1185">Reference proteome</keyword>
<evidence type="ECO:0000313" key="2">
    <source>
        <dbReference type="EMBL" id="KAG0665638.1"/>
    </source>
</evidence>
<feature type="compositionally biased region" description="Low complexity" evidence="1">
    <location>
        <begin position="855"/>
        <end position="869"/>
    </location>
</feature>
<reference evidence="2 3" key="1">
    <citation type="submission" date="2020-11" db="EMBL/GenBank/DDBJ databases">
        <title>Kefir isolates.</title>
        <authorList>
            <person name="Marcisauskas S."/>
            <person name="Kim Y."/>
            <person name="Blasche S."/>
        </authorList>
    </citation>
    <scope>NUCLEOTIDE SEQUENCE [LARGE SCALE GENOMIC DNA]</scope>
    <source>
        <strain evidence="2 3">KR</strain>
    </source>
</reference>
<feature type="compositionally biased region" description="Low complexity" evidence="1">
    <location>
        <begin position="358"/>
        <end position="372"/>
    </location>
</feature>
<name>A0A9P6W616_RHOMI</name>
<feature type="region of interest" description="Disordered" evidence="1">
    <location>
        <begin position="1"/>
        <end position="602"/>
    </location>
</feature>
<feature type="compositionally biased region" description="Acidic residues" evidence="1">
    <location>
        <begin position="136"/>
        <end position="146"/>
    </location>
</feature>
<protein>
    <recommendedName>
        <fullName evidence="4">Proteophosphoglycan ppg4</fullName>
    </recommendedName>
</protein>
<accession>A0A9P6W616</accession>
<evidence type="ECO:0008006" key="4">
    <source>
        <dbReference type="Google" id="ProtNLM"/>
    </source>
</evidence>
<feature type="compositionally biased region" description="Polar residues" evidence="1">
    <location>
        <begin position="9"/>
        <end position="32"/>
    </location>
</feature>
<dbReference type="Proteomes" id="UP000777482">
    <property type="component" value="Unassembled WGS sequence"/>
</dbReference>
<dbReference type="AlphaFoldDB" id="A0A9P6W616"/>
<feature type="compositionally biased region" description="Low complexity" evidence="1">
    <location>
        <begin position="514"/>
        <end position="526"/>
    </location>
</feature>
<gene>
    <name evidence="2" type="ORF">C6P46_006421</name>
</gene>
<feature type="compositionally biased region" description="Low complexity" evidence="1">
    <location>
        <begin position="481"/>
        <end position="494"/>
    </location>
</feature>
<proteinExistence type="predicted"/>
<feature type="region of interest" description="Disordered" evidence="1">
    <location>
        <begin position="644"/>
        <end position="685"/>
    </location>
</feature>
<dbReference type="OrthoDB" id="2526511at2759"/>
<feature type="compositionally biased region" description="Basic and acidic residues" evidence="1">
    <location>
        <begin position="380"/>
        <end position="395"/>
    </location>
</feature>
<feature type="compositionally biased region" description="Pro residues" evidence="1">
    <location>
        <begin position="345"/>
        <end position="357"/>
    </location>
</feature>
<dbReference type="EMBL" id="PUHQ01000008">
    <property type="protein sequence ID" value="KAG0665638.1"/>
    <property type="molecule type" value="Genomic_DNA"/>
</dbReference>
<evidence type="ECO:0000313" key="3">
    <source>
        <dbReference type="Proteomes" id="UP000777482"/>
    </source>
</evidence>
<feature type="compositionally biased region" description="Acidic residues" evidence="1">
    <location>
        <begin position="832"/>
        <end position="842"/>
    </location>
</feature>